<protein>
    <recommendedName>
        <fullName evidence="4">DUF805 domain-containing protein</fullName>
    </recommendedName>
</protein>
<evidence type="ECO:0000313" key="3">
    <source>
        <dbReference type="Proteomes" id="UP000275199"/>
    </source>
</evidence>
<keyword evidence="3" id="KW-1185">Reference proteome</keyword>
<keyword evidence="1" id="KW-0812">Transmembrane</keyword>
<gene>
    <name evidence="2" type="ORF">EF096_19855</name>
</gene>
<proteinExistence type="predicted"/>
<feature type="transmembrane region" description="Helical" evidence="1">
    <location>
        <begin position="12"/>
        <end position="31"/>
    </location>
</feature>
<sequence>MINESMSGNTMWAGHWLWMVVIAIVVVAPVWRICRRTGYPGWLGLLMLVPMVNLVLLYFIAFADWPANKAGAGNE</sequence>
<evidence type="ECO:0008006" key="4">
    <source>
        <dbReference type="Google" id="ProtNLM"/>
    </source>
</evidence>
<accession>A0ABX9XCI6</accession>
<dbReference type="EMBL" id="RKKU01000048">
    <property type="protein sequence ID" value="ROZ80327.1"/>
    <property type="molecule type" value="Genomic_DNA"/>
</dbReference>
<dbReference type="RefSeq" id="WP_123891451.1">
    <property type="nucleotide sequence ID" value="NZ_RKKU01000048.1"/>
</dbReference>
<comment type="caution">
    <text evidence="2">The sequence shown here is derived from an EMBL/GenBank/DDBJ whole genome shotgun (WGS) entry which is preliminary data.</text>
</comment>
<name>A0ABX9XCI6_9PSED</name>
<evidence type="ECO:0000256" key="1">
    <source>
        <dbReference type="SAM" id="Phobius"/>
    </source>
</evidence>
<dbReference type="Proteomes" id="UP000275199">
    <property type="component" value="Unassembled WGS sequence"/>
</dbReference>
<evidence type="ECO:0000313" key="2">
    <source>
        <dbReference type="EMBL" id="ROZ80327.1"/>
    </source>
</evidence>
<keyword evidence="1" id="KW-1133">Transmembrane helix</keyword>
<feature type="transmembrane region" description="Helical" evidence="1">
    <location>
        <begin position="43"/>
        <end position="63"/>
    </location>
</feature>
<keyword evidence="1" id="KW-0472">Membrane</keyword>
<organism evidence="2 3">
    <name type="scientific">Pseudomonas neustonica</name>
    <dbReference type="NCBI Taxonomy" id="2487346"/>
    <lineage>
        <taxon>Bacteria</taxon>
        <taxon>Pseudomonadati</taxon>
        <taxon>Pseudomonadota</taxon>
        <taxon>Gammaproteobacteria</taxon>
        <taxon>Pseudomonadales</taxon>
        <taxon>Pseudomonadaceae</taxon>
        <taxon>Pseudomonas</taxon>
    </lineage>
</organism>
<reference evidence="2 3" key="1">
    <citation type="submission" date="2018-11" db="EMBL/GenBank/DDBJ databases">
        <authorList>
            <person name="Jang G.I."/>
            <person name="Hwang C.Y."/>
        </authorList>
    </citation>
    <scope>NUCLEOTIDE SEQUENCE [LARGE SCALE GENOMIC DNA]</scope>
    <source>
        <strain evidence="2 3">SSM26</strain>
    </source>
</reference>